<dbReference type="InterPro" id="IPR050314">
    <property type="entry name" value="Glycosyl_Hydrlase_18"/>
</dbReference>
<dbReference type="GO" id="GO:0004568">
    <property type="term" value="F:chitinase activity"/>
    <property type="evidence" value="ECO:0007669"/>
    <property type="project" value="TreeGrafter"/>
</dbReference>
<reference evidence="2" key="1">
    <citation type="journal article" date="1993" name="Arch. Virol.">
        <title>Sequence of two Eco RI fragments from Salmonis herpesvirus 2 and comparison with Ictalurid herpesvirus 1.</title>
        <authorList>
            <person name="Bernard J."/>
            <person name="Mercier A."/>
        </authorList>
    </citation>
    <scope>NUCLEOTIDE SEQUENCE</scope>
</reference>
<feature type="domain" description="Chitinase II/V-like catalytic" evidence="1">
    <location>
        <begin position="127"/>
        <end position="464"/>
    </location>
</feature>
<accession>Q90184</accession>
<dbReference type="InterPro" id="IPR031412">
    <property type="entry name" value="S_torovirinae"/>
</dbReference>
<organism evidence="2">
    <name type="scientific">Salmonid herpesvirus 2</name>
    <dbReference type="NCBI Taxonomy" id="31771"/>
    <lineage>
        <taxon>Viruses</taxon>
        <taxon>Duplodnaviria</taxon>
        <taxon>Heunggongvirae</taxon>
        <taxon>Peploviricota</taxon>
        <taxon>Herviviricetes</taxon>
        <taxon>Herpesvirales</taxon>
        <taxon>Alloherpesviridae</taxon>
        <taxon>Salmovirus</taxon>
        <taxon>Salmovirus salmonidallo2</taxon>
    </lineage>
</organism>
<evidence type="ECO:0000313" key="2">
    <source>
        <dbReference type="EMBL" id="CAA49846.1"/>
    </source>
</evidence>
<dbReference type="EMBL" id="X70396">
    <property type="protein sequence ID" value="CAA49846.1"/>
    <property type="molecule type" value="Genomic_DNA"/>
</dbReference>
<feature type="non-terminal residue" evidence="2">
    <location>
        <position position="642"/>
    </location>
</feature>
<protein>
    <submittedName>
        <fullName evidence="2">Homologies with orf 46 from Ictalurid herpes virus 1</fullName>
    </submittedName>
</protein>
<dbReference type="GO" id="GO:0005975">
    <property type="term" value="P:carbohydrate metabolic process"/>
    <property type="evidence" value="ECO:0007669"/>
    <property type="project" value="InterPro"/>
</dbReference>
<dbReference type="PANTHER" id="PTHR11177:SF317">
    <property type="entry name" value="CHITINASE 12-RELATED"/>
    <property type="match status" value="1"/>
</dbReference>
<reference evidence="2" key="2">
    <citation type="submission" date="1993-02" db="EMBL/GenBank/DDBJ databases">
        <authorList>
            <person name="Bernard J.P.J."/>
        </authorList>
    </citation>
    <scope>NUCLEOTIDE SEQUENCE</scope>
</reference>
<dbReference type="Pfam" id="PF17072">
    <property type="entry name" value="Spike_torovirin"/>
    <property type="match status" value="1"/>
</dbReference>
<dbReference type="Gene3D" id="3.20.20.80">
    <property type="entry name" value="Glycosidases"/>
    <property type="match status" value="1"/>
</dbReference>
<dbReference type="InterPro" id="IPR001223">
    <property type="entry name" value="Glyco_hydro18_cat"/>
</dbReference>
<name>Q90184_9VIRU</name>
<dbReference type="GO" id="GO:0008061">
    <property type="term" value="F:chitin binding"/>
    <property type="evidence" value="ECO:0007669"/>
    <property type="project" value="InterPro"/>
</dbReference>
<feature type="non-terminal residue" evidence="2">
    <location>
        <position position="1"/>
    </location>
</feature>
<dbReference type="InterPro" id="IPR011583">
    <property type="entry name" value="Chitinase_II/V-like_cat"/>
</dbReference>
<dbReference type="Pfam" id="PF00704">
    <property type="entry name" value="Glyco_hydro_18"/>
    <property type="match status" value="1"/>
</dbReference>
<evidence type="ECO:0000259" key="1">
    <source>
        <dbReference type="SMART" id="SM00636"/>
    </source>
</evidence>
<dbReference type="GO" id="GO:0005576">
    <property type="term" value="C:extracellular region"/>
    <property type="evidence" value="ECO:0007669"/>
    <property type="project" value="TreeGrafter"/>
</dbReference>
<proteinExistence type="predicted"/>
<dbReference type="InterPro" id="IPR017853">
    <property type="entry name" value="GH"/>
</dbReference>
<dbReference type="SUPFAM" id="SSF51445">
    <property type="entry name" value="(Trans)glycosidases"/>
    <property type="match status" value="1"/>
</dbReference>
<dbReference type="GO" id="GO:0006032">
    <property type="term" value="P:chitin catabolic process"/>
    <property type="evidence" value="ECO:0007669"/>
    <property type="project" value="TreeGrafter"/>
</dbReference>
<dbReference type="PIR" id="S37623">
    <property type="entry name" value="S37623"/>
</dbReference>
<dbReference type="SMART" id="SM00636">
    <property type="entry name" value="Glyco_18"/>
    <property type="match status" value="1"/>
</dbReference>
<dbReference type="PANTHER" id="PTHR11177">
    <property type="entry name" value="CHITINASE"/>
    <property type="match status" value="1"/>
</dbReference>
<sequence length="642" mass="73012">EFKCSDVIDPAQPLNDISIKLFGSKNLQNYALRGIPCKNTVSCAVGGLLAALKENEIPAEWMVEMVRGTAYSCIMNYFGIGVPQAESTCWRQLGARCYTSMNQTEYCISAESKTRGLTDFGSSSATPELWCGYDNSAMYRTGFPINPSMPKQYSKCTGIIYNKVILTTNEKNRDPRYPKMQSYVHWKDTWSHRYKNLLLRNPNLLMLVGGNPSEWALALTSQKTIEPFTRSCIDVMRLHKFKGIILDWEPSGNTARDFEIENFKKLGESFIDKMGPSSEEMLAAAVSTKYPWNMRYDIAHTHKFFNKIFMKTFGMASISEVGGKKCDTAWEIGSTWGLDNLKCQTKQQYHYLKYAVEFYQKAVPVSKLVFGLVLYANVFEKVQGRFKDPECGYIIPITCAPGKVGPAVLHDDPEHYKCKVNSLQQCCQSVFEMDRRHYYASWDNVETHKLKIQEVFDNYGISTSTRTRLTWNQKKTEHIHHELLRQYINNLGNIPMQKTIIPNPSYQIGKGPLVICPGIVATMGKLLFTHTPYEQFIQLNSFSNLYVADVTSVTSCDLGHPPKLAELSKTIPRYAIALNTYLPTTDILDHSAGFSAEDGIIEFIPKVTSVCASNNTDEVLRLNYIMLDSEFYFREPIVRDEF</sequence>